<accession>A0A0S7BWS0</accession>
<dbReference type="Pfam" id="PF13343">
    <property type="entry name" value="SBP_bac_6"/>
    <property type="match status" value="1"/>
</dbReference>
<dbReference type="AlphaFoldDB" id="A0A0S7BWS0"/>
<dbReference type="PANTHER" id="PTHR30006:SF2">
    <property type="entry name" value="ABC TRANSPORTER SUBSTRATE-BINDING PROTEIN"/>
    <property type="match status" value="1"/>
</dbReference>
<dbReference type="EMBL" id="DF968181">
    <property type="protein sequence ID" value="GAP41382.1"/>
    <property type="molecule type" value="Genomic_DNA"/>
</dbReference>
<dbReference type="PATRIC" id="fig|1678840.3.peg.2829"/>
<dbReference type="GO" id="GO:0030976">
    <property type="term" value="F:thiamine pyrophosphate binding"/>
    <property type="evidence" value="ECO:0007669"/>
    <property type="project" value="TreeGrafter"/>
</dbReference>
<dbReference type="RefSeq" id="WP_062282450.1">
    <property type="nucleotide sequence ID" value="NZ_DF968181.1"/>
</dbReference>
<evidence type="ECO:0000313" key="4">
    <source>
        <dbReference type="Proteomes" id="UP000053370"/>
    </source>
</evidence>
<dbReference type="GO" id="GO:0015888">
    <property type="term" value="P:thiamine transport"/>
    <property type="evidence" value="ECO:0007669"/>
    <property type="project" value="TreeGrafter"/>
</dbReference>
<evidence type="ECO:0000313" key="3">
    <source>
        <dbReference type="EMBL" id="GAP41382.1"/>
    </source>
</evidence>
<feature type="signal peptide" evidence="2">
    <location>
        <begin position="1"/>
        <end position="23"/>
    </location>
</feature>
<evidence type="ECO:0000256" key="1">
    <source>
        <dbReference type="ARBA" id="ARBA00022729"/>
    </source>
</evidence>
<feature type="chain" id="PRO_5006633247" evidence="2">
    <location>
        <begin position="24"/>
        <end position="350"/>
    </location>
</feature>
<dbReference type="InterPro" id="IPR026045">
    <property type="entry name" value="Ferric-bd"/>
</dbReference>
<dbReference type="PANTHER" id="PTHR30006">
    <property type="entry name" value="THIAMINE-BINDING PERIPLASMIC PROTEIN-RELATED"/>
    <property type="match status" value="1"/>
</dbReference>
<reference evidence="3" key="1">
    <citation type="journal article" date="2015" name="Genome Announc.">
        <title>Draft Genome Sequence of Anaerolineae Strain TC1, a Novel Isolate from a Methanogenic Wastewater Treatment System.</title>
        <authorList>
            <person name="Matsuura N."/>
            <person name="Tourlousse D.M."/>
            <person name="Sun L."/>
            <person name="Toyonaga M."/>
            <person name="Kuroda K."/>
            <person name="Ohashi A."/>
            <person name="Cruz R."/>
            <person name="Yamaguchi T."/>
            <person name="Sekiguchi Y."/>
        </authorList>
    </citation>
    <scope>NUCLEOTIDE SEQUENCE [LARGE SCALE GENOMIC DNA]</scope>
    <source>
        <strain evidence="3">TC1</strain>
    </source>
</reference>
<protein>
    <submittedName>
        <fullName evidence="3">ABC-type Fe3+ transport system, periplasmic component</fullName>
    </submittedName>
</protein>
<dbReference type="PIRSF" id="PIRSF002825">
    <property type="entry name" value="CfbpA"/>
    <property type="match status" value="1"/>
</dbReference>
<sequence>MKKSLFVFAVAVLALALTAPVFAQSGVLSVLCTPQELWCQGMEEAFEAKYPEIDVQWIRLSSGEGLARVQAEAGNPSFDIWWGGPMDSFIAAKDQGGLLEQYESPNLKNINPDFYDLFVDKDHYYTGIYMGSLAFMTNTDWLAENPGVEAPKSFEDLLKPEYKGQIVISHPSTAGTAYTFLSTVLQVMGEEKGWEYLKKFNDQVAMYTKSGSGAGKYVASGEFGVGVMFSHDMVKEIEDNGAPMTISFPSEGTGYEVGAEAILKGAKNLENAKLWYDWAITPEAQALGPVFQSYQAPTVSGVELSHPELLDVKLINYDFTWSGAHKQEFQDKFANEIQNAEMDESGVMKK</sequence>
<keyword evidence="1 2" id="KW-0732">Signal</keyword>
<organism evidence="3">
    <name type="scientific">Flexilinea flocculi</name>
    <dbReference type="NCBI Taxonomy" id="1678840"/>
    <lineage>
        <taxon>Bacteria</taxon>
        <taxon>Bacillati</taxon>
        <taxon>Chloroflexota</taxon>
        <taxon>Anaerolineae</taxon>
        <taxon>Anaerolineales</taxon>
        <taxon>Anaerolineaceae</taxon>
        <taxon>Flexilinea</taxon>
    </lineage>
</organism>
<keyword evidence="4" id="KW-1185">Reference proteome</keyword>
<dbReference type="GO" id="GO:0030975">
    <property type="term" value="F:thiamine binding"/>
    <property type="evidence" value="ECO:0007669"/>
    <property type="project" value="TreeGrafter"/>
</dbReference>
<dbReference type="Proteomes" id="UP000053370">
    <property type="component" value="Unassembled WGS sequence"/>
</dbReference>
<dbReference type="OrthoDB" id="9769319at2"/>
<dbReference type="Gene3D" id="3.40.190.10">
    <property type="entry name" value="Periplasmic binding protein-like II"/>
    <property type="match status" value="2"/>
</dbReference>
<dbReference type="STRING" id="1678840.ATC1_131371"/>
<proteinExistence type="predicted"/>
<gene>
    <name evidence="3" type="ORF">ATC1_131371</name>
</gene>
<name>A0A0S7BWS0_9CHLR</name>
<dbReference type="CDD" id="cd13544">
    <property type="entry name" value="PBP2_Fbp_like_1"/>
    <property type="match status" value="1"/>
</dbReference>
<dbReference type="SUPFAM" id="SSF53850">
    <property type="entry name" value="Periplasmic binding protein-like II"/>
    <property type="match status" value="1"/>
</dbReference>
<dbReference type="GO" id="GO:0030288">
    <property type="term" value="C:outer membrane-bounded periplasmic space"/>
    <property type="evidence" value="ECO:0007669"/>
    <property type="project" value="TreeGrafter"/>
</dbReference>
<evidence type="ECO:0000256" key="2">
    <source>
        <dbReference type="SAM" id="SignalP"/>
    </source>
</evidence>